<dbReference type="Proteomes" id="UP000286075">
    <property type="component" value="Unassembled WGS sequence"/>
</dbReference>
<dbReference type="RefSeq" id="WP_117988311.1">
    <property type="nucleotide sequence ID" value="NZ_CABMFG010000039.1"/>
</dbReference>
<proteinExistence type="predicted"/>
<accession>A0A413GZV7</accession>
<reference evidence="1 2" key="1">
    <citation type="submission" date="2018-08" db="EMBL/GenBank/DDBJ databases">
        <title>A genome reference for cultivated species of the human gut microbiota.</title>
        <authorList>
            <person name="Zou Y."/>
            <person name="Xue W."/>
            <person name="Luo G."/>
        </authorList>
    </citation>
    <scope>NUCLEOTIDE SEQUENCE [LARGE SCALE GENOMIC DNA]</scope>
    <source>
        <strain evidence="1 2">OF03-9BH</strain>
    </source>
</reference>
<name>A0A413GZV7_9BACE</name>
<organism evidence="1 2">
    <name type="scientific">Bacteroides stercorirosoris</name>
    <dbReference type="NCBI Taxonomy" id="871324"/>
    <lineage>
        <taxon>Bacteria</taxon>
        <taxon>Pseudomonadati</taxon>
        <taxon>Bacteroidota</taxon>
        <taxon>Bacteroidia</taxon>
        <taxon>Bacteroidales</taxon>
        <taxon>Bacteroidaceae</taxon>
        <taxon>Bacteroides</taxon>
    </lineage>
</organism>
<dbReference type="AlphaFoldDB" id="A0A413GZV7"/>
<evidence type="ECO:0000313" key="2">
    <source>
        <dbReference type="Proteomes" id="UP000286075"/>
    </source>
</evidence>
<gene>
    <name evidence="1" type="ORF">DXA68_18765</name>
</gene>
<evidence type="ECO:0000313" key="1">
    <source>
        <dbReference type="EMBL" id="RGX76720.1"/>
    </source>
</evidence>
<dbReference type="OrthoDB" id="1030059at2"/>
<protein>
    <submittedName>
        <fullName evidence="1">Uncharacterized protein</fullName>
    </submittedName>
</protein>
<sequence length="76" mass="8702">MSVNYKIIDTQKIVDYIISFPNGVSVDDIILYSGADKLRVYPALFELEQSGWVEVLEREELGAPSIVRKKKIKEDK</sequence>
<dbReference type="EMBL" id="QSCF01000039">
    <property type="protein sequence ID" value="RGX76720.1"/>
    <property type="molecule type" value="Genomic_DNA"/>
</dbReference>
<comment type="caution">
    <text evidence="1">The sequence shown here is derived from an EMBL/GenBank/DDBJ whole genome shotgun (WGS) entry which is preliminary data.</text>
</comment>